<protein>
    <recommendedName>
        <fullName evidence="4">Parvulin-like PPIase</fullName>
        <ecNumber evidence="3">5.2.1.8</ecNumber>
    </recommendedName>
    <alternativeName>
        <fullName evidence="8">Peptidyl-prolyl cis-trans isomerase plp</fullName>
    </alternativeName>
    <alternativeName>
        <fullName evidence="9">Rotamase plp</fullName>
    </alternativeName>
</protein>
<evidence type="ECO:0000256" key="3">
    <source>
        <dbReference type="ARBA" id="ARBA00013194"/>
    </source>
</evidence>
<dbReference type="PANTHER" id="PTHR47245">
    <property type="entry name" value="PEPTIDYLPROLYL ISOMERASE"/>
    <property type="match status" value="1"/>
</dbReference>
<dbReference type="GO" id="GO:0003755">
    <property type="term" value="F:peptidyl-prolyl cis-trans isomerase activity"/>
    <property type="evidence" value="ECO:0007669"/>
    <property type="project" value="UniProtKB-KW"/>
</dbReference>
<evidence type="ECO:0000313" key="13">
    <source>
        <dbReference type="Proteomes" id="UP000241764"/>
    </source>
</evidence>
<dbReference type="SUPFAM" id="SSF54534">
    <property type="entry name" value="FKBP-like"/>
    <property type="match status" value="1"/>
</dbReference>
<reference evidence="13" key="1">
    <citation type="submission" date="2017-11" db="EMBL/GenBank/DDBJ databases">
        <authorList>
            <person name="Kuznetsova I."/>
            <person name="Sazanova A."/>
            <person name="Chirak E."/>
            <person name="Safronova V."/>
            <person name="Willems A."/>
        </authorList>
    </citation>
    <scope>NUCLEOTIDE SEQUENCE [LARGE SCALE GENOMIC DNA]</scope>
    <source>
        <strain evidence="13">CCBAU 03422</strain>
    </source>
</reference>
<evidence type="ECO:0000256" key="6">
    <source>
        <dbReference type="ARBA" id="ARBA00023110"/>
    </source>
</evidence>
<dbReference type="InterPro" id="IPR046357">
    <property type="entry name" value="PPIase_dom_sf"/>
</dbReference>
<evidence type="ECO:0000256" key="5">
    <source>
        <dbReference type="ARBA" id="ARBA00022729"/>
    </source>
</evidence>
<keyword evidence="5" id="KW-0732">Signal</keyword>
<evidence type="ECO:0000256" key="10">
    <source>
        <dbReference type="PROSITE-ProRule" id="PRU00278"/>
    </source>
</evidence>
<proteinExistence type="inferred from homology"/>
<feature type="domain" description="PpiC" evidence="11">
    <location>
        <begin position="117"/>
        <end position="230"/>
    </location>
</feature>
<evidence type="ECO:0000256" key="1">
    <source>
        <dbReference type="ARBA" id="ARBA00000971"/>
    </source>
</evidence>
<dbReference type="PANTHER" id="PTHR47245:SF1">
    <property type="entry name" value="FOLDASE PROTEIN PRSA"/>
    <property type="match status" value="1"/>
</dbReference>
<dbReference type="EMBL" id="PGGM01000003">
    <property type="protein sequence ID" value="PSH65497.1"/>
    <property type="molecule type" value="Genomic_DNA"/>
</dbReference>
<sequence>MYRVLSKEPLLHFALIGAVVFGGYHWLNGRLPEADKAEPIHIGEGDIQWLKQTWASQWLRDPTAEELSGLVKDLVGEQLLAREAEAVGLGENDTIIRRRLAQKLKFVIEDTVQLAEPTEDELRQFYASHMASFATAGTVSFKQIYLNPEQRKEPMADATALLAEMRSKGNGDTVAGDRLLLGDDFQRMENSALSGMFGAEFANQVFALEPGSWKGPIKSGYGLHLVMVTEHVPAESRPFDIVRDAIVTQWRNSQQNDLSRAYLEGLRKKYGVQYDEGSKALLASPGLPSVAAK</sequence>
<keyword evidence="13" id="KW-1185">Reference proteome</keyword>
<dbReference type="InterPro" id="IPR000297">
    <property type="entry name" value="PPIase_PpiC"/>
</dbReference>
<dbReference type="OrthoDB" id="196786at2"/>
<dbReference type="Proteomes" id="UP000241764">
    <property type="component" value="Unassembled WGS sequence"/>
</dbReference>
<keyword evidence="7 10" id="KW-0413">Isomerase</keyword>
<comment type="caution">
    <text evidence="12">The sequence shown here is derived from an EMBL/GenBank/DDBJ whole genome shotgun (WGS) entry which is preliminary data.</text>
</comment>
<dbReference type="AlphaFoldDB" id="A0A2P7BGA5"/>
<name>A0A2P7BGA5_9HYPH</name>
<evidence type="ECO:0000256" key="4">
    <source>
        <dbReference type="ARBA" id="ARBA00018370"/>
    </source>
</evidence>
<accession>A0A2P7BGA5</accession>
<evidence type="ECO:0000256" key="9">
    <source>
        <dbReference type="ARBA" id="ARBA00031484"/>
    </source>
</evidence>
<comment type="similarity">
    <text evidence="2">Belongs to the PpiC/parvulin rotamase family.</text>
</comment>
<evidence type="ECO:0000256" key="2">
    <source>
        <dbReference type="ARBA" id="ARBA00007656"/>
    </source>
</evidence>
<evidence type="ECO:0000259" key="11">
    <source>
        <dbReference type="PROSITE" id="PS50198"/>
    </source>
</evidence>
<keyword evidence="6 10" id="KW-0697">Rotamase</keyword>
<dbReference type="EC" id="5.2.1.8" evidence="3"/>
<dbReference type="PROSITE" id="PS50198">
    <property type="entry name" value="PPIC_PPIASE_2"/>
    <property type="match status" value="1"/>
</dbReference>
<comment type="catalytic activity">
    <reaction evidence="1">
        <text>[protein]-peptidylproline (omega=180) = [protein]-peptidylproline (omega=0)</text>
        <dbReference type="Rhea" id="RHEA:16237"/>
        <dbReference type="Rhea" id="RHEA-COMP:10747"/>
        <dbReference type="Rhea" id="RHEA-COMP:10748"/>
        <dbReference type="ChEBI" id="CHEBI:83833"/>
        <dbReference type="ChEBI" id="CHEBI:83834"/>
        <dbReference type="EC" id="5.2.1.8"/>
    </reaction>
</comment>
<dbReference type="Gene3D" id="3.10.50.40">
    <property type="match status" value="1"/>
</dbReference>
<organism evidence="12 13">
    <name type="scientific">Phyllobacterium sophorae</name>
    <dbReference type="NCBI Taxonomy" id="1520277"/>
    <lineage>
        <taxon>Bacteria</taxon>
        <taxon>Pseudomonadati</taxon>
        <taxon>Pseudomonadota</taxon>
        <taxon>Alphaproteobacteria</taxon>
        <taxon>Hyphomicrobiales</taxon>
        <taxon>Phyllobacteriaceae</taxon>
        <taxon>Phyllobacterium</taxon>
    </lineage>
</organism>
<evidence type="ECO:0000256" key="7">
    <source>
        <dbReference type="ARBA" id="ARBA00023235"/>
    </source>
</evidence>
<dbReference type="InterPro" id="IPR050245">
    <property type="entry name" value="PrsA_foldase"/>
</dbReference>
<evidence type="ECO:0000256" key="8">
    <source>
        <dbReference type="ARBA" id="ARBA00030642"/>
    </source>
</evidence>
<evidence type="ECO:0000313" key="12">
    <source>
        <dbReference type="EMBL" id="PSH65497.1"/>
    </source>
</evidence>
<gene>
    <name evidence="12" type="ORF">CU103_08655</name>
</gene>
<dbReference type="Pfam" id="PF13145">
    <property type="entry name" value="Rotamase_2"/>
    <property type="match status" value="1"/>
</dbReference>